<reference evidence="2 3" key="1">
    <citation type="submission" date="2019-08" db="EMBL/GenBank/DDBJ databases">
        <title>Deep-cultivation of Planctomycetes and their phenomic and genomic characterization uncovers novel biology.</title>
        <authorList>
            <person name="Wiegand S."/>
            <person name="Jogler M."/>
            <person name="Boedeker C."/>
            <person name="Pinto D."/>
            <person name="Vollmers J."/>
            <person name="Rivas-Marin E."/>
            <person name="Kohn T."/>
            <person name="Peeters S.H."/>
            <person name="Heuer A."/>
            <person name="Rast P."/>
            <person name="Oberbeckmann S."/>
            <person name="Bunk B."/>
            <person name="Jeske O."/>
            <person name="Meyerdierks A."/>
            <person name="Storesund J.E."/>
            <person name="Kallscheuer N."/>
            <person name="Luecker S."/>
            <person name="Lage O.M."/>
            <person name="Pohl T."/>
            <person name="Merkel B.J."/>
            <person name="Hornburger P."/>
            <person name="Mueller R.-W."/>
            <person name="Bruemmer F."/>
            <person name="Labrenz M."/>
            <person name="Spormann A.M."/>
            <person name="Op Den Camp H."/>
            <person name="Overmann J."/>
            <person name="Amann R."/>
            <person name="Jetten M.S.M."/>
            <person name="Mascher T."/>
            <person name="Medema M.H."/>
            <person name="Devos D.P."/>
            <person name="Kaster A.-K."/>
            <person name="Ovreas L."/>
            <person name="Rohde M."/>
            <person name="Galperin M.Y."/>
            <person name="Jogler C."/>
        </authorList>
    </citation>
    <scope>NUCLEOTIDE SEQUENCE [LARGE SCALE GENOMIC DNA]</scope>
    <source>
        <strain evidence="2 3">LF1</strain>
    </source>
</reference>
<comment type="caution">
    <text evidence="2">The sequence shown here is derived from an EMBL/GenBank/DDBJ whole genome shotgun (WGS) entry which is preliminary data.</text>
</comment>
<gene>
    <name evidence="2" type="ORF">LF1_22680</name>
</gene>
<keyword evidence="3" id="KW-1185">Reference proteome</keyword>
<proteinExistence type="predicted"/>
<evidence type="ECO:0000313" key="3">
    <source>
        <dbReference type="Proteomes" id="UP000322699"/>
    </source>
</evidence>
<accession>A0A5B1CHP1</accession>
<organism evidence="2 3">
    <name type="scientific">Rubripirellula obstinata</name>
    <dbReference type="NCBI Taxonomy" id="406547"/>
    <lineage>
        <taxon>Bacteria</taxon>
        <taxon>Pseudomonadati</taxon>
        <taxon>Planctomycetota</taxon>
        <taxon>Planctomycetia</taxon>
        <taxon>Pirellulales</taxon>
        <taxon>Pirellulaceae</taxon>
        <taxon>Rubripirellula</taxon>
    </lineage>
</organism>
<sequence length="281" mass="30317" precursor="true">MNRSIASTLKSTSAAIAVTLIATVASLTGALVESANAADPSSYLGQGSPIGAGQHRLQRSDMPPGYIGAMQRNVRGPVMTYFQPVAFHGPGKTEFALSSSDTFMETEPDLEAGLMVGSVYRFKMTTIPGYEGAELYPTIEVIDRTYPPPGLATKYPIEVYLDEDDIQAALDGQMVTRVVYLEDPQTASPLPQTQAAERPIETTYYQDALEVADRFGRPVAIVRIGSVAPPRSPALMPRFFFGSPAWAPIVKPEVVSAATQYPATQYPATQYPATQYPATQQ</sequence>
<evidence type="ECO:0000256" key="1">
    <source>
        <dbReference type="SAM" id="SignalP"/>
    </source>
</evidence>
<feature type="signal peptide" evidence="1">
    <location>
        <begin position="1"/>
        <end position="37"/>
    </location>
</feature>
<dbReference type="RefSeq" id="WP_200836756.1">
    <property type="nucleotide sequence ID" value="NZ_LWSK01000004.1"/>
</dbReference>
<feature type="chain" id="PRO_5022840666" evidence="1">
    <location>
        <begin position="38"/>
        <end position="281"/>
    </location>
</feature>
<protein>
    <submittedName>
        <fullName evidence="2">Uncharacterized protein</fullName>
    </submittedName>
</protein>
<evidence type="ECO:0000313" key="2">
    <source>
        <dbReference type="EMBL" id="KAA1259731.1"/>
    </source>
</evidence>
<name>A0A5B1CHP1_9BACT</name>
<dbReference type="EMBL" id="VRLW01000001">
    <property type="protein sequence ID" value="KAA1259731.1"/>
    <property type="molecule type" value="Genomic_DNA"/>
</dbReference>
<dbReference type="Proteomes" id="UP000322699">
    <property type="component" value="Unassembled WGS sequence"/>
</dbReference>
<dbReference type="AlphaFoldDB" id="A0A5B1CHP1"/>
<keyword evidence="1" id="KW-0732">Signal</keyword>